<comment type="caution">
    <text evidence="1">The sequence shown here is derived from an EMBL/GenBank/DDBJ whole genome shotgun (WGS) entry which is preliminary data.</text>
</comment>
<accession>A0A8J6NFN5</accession>
<evidence type="ECO:0000313" key="1">
    <source>
        <dbReference type="EMBL" id="MBC8333756.1"/>
    </source>
</evidence>
<sequence length="131" mass="15092">MMSEISPDALPEFVWGILGNLTRLKPTGEYTLKDVLTLQDGKIQIKVWAEIFLNLLDFAVASLEKDSTSSPNSLVDAVRLLEEELSPRKTKHFKIMYGKKNLYFAFLKRETRRNFRSLVEEALEKEKGARK</sequence>
<dbReference type="Proteomes" id="UP000614469">
    <property type="component" value="Unassembled WGS sequence"/>
</dbReference>
<organism evidence="1 2">
    <name type="scientific">Candidatus Desulfolinea nitratireducens</name>
    <dbReference type="NCBI Taxonomy" id="2841698"/>
    <lineage>
        <taxon>Bacteria</taxon>
        <taxon>Bacillati</taxon>
        <taxon>Chloroflexota</taxon>
        <taxon>Anaerolineae</taxon>
        <taxon>Anaerolineales</taxon>
        <taxon>Anaerolineales incertae sedis</taxon>
        <taxon>Candidatus Desulfolinea</taxon>
    </lineage>
</organism>
<gene>
    <name evidence="1" type="ORF">H8E29_00685</name>
</gene>
<dbReference type="AlphaFoldDB" id="A0A8J6NFN5"/>
<evidence type="ECO:0000313" key="2">
    <source>
        <dbReference type="Proteomes" id="UP000614469"/>
    </source>
</evidence>
<protein>
    <submittedName>
        <fullName evidence="1">Uncharacterized protein</fullName>
    </submittedName>
</protein>
<reference evidence="1 2" key="1">
    <citation type="submission" date="2020-08" db="EMBL/GenBank/DDBJ databases">
        <title>Bridging the membrane lipid divide: bacteria of the FCB group superphylum have the potential to synthesize archaeal ether lipids.</title>
        <authorList>
            <person name="Villanueva L."/>
            <person name="Von Meijenfeldt F.A.B."/>
            <person name="Westbye A.B."/>
            <person name="Yadav S."/>
            <person name="Hopmans E.C."/>
            <person name="Dutilh B.E."/>
            <person name="Sinninghe Damste J.S."/>
        </authorList>
    </citation>
    <scope>NUCLEOTIDE SEQUENCE [LARGE SCALE GENOMIC DNA]</scope>
    <source>
        <strain evidence="1">NIOZ-UU36</strain>
    </source>
</reference>
<name>A0A8J6NFN5_9CHLR</name>
<proteinExistence type="predicted"/>
<dbReference type="EMBL" id="JACNJN010000024">
    <property type="protein sequence ID" value="MBC8333756.1"/>
    <property type="molecule type" value="Genomic_DNA"/>
</dbReference>